<gene>
    <name evidence="2" type="ORF">NW762_007357</name>
</gene>
<evidence type="ECO:0000256" key="1">
    <source>
        <dbReference type="SAM" id="MobiDB-lite"/>
    </source>
</evidence>
<feature type="compositionally biased region" description="Low complexity" evidence="1">
    <location>
        <begin position="10"/>
        <end position="25"/>
    </location>
</feature>
<reference evidence="2" key="1">
    <citation type="submission" date="2022-09" db="EMBL/GenBank/DDBJ databases">
        <title>Fusarium specimens isolated from Avocado Roots.</title>
        <authorList>
            <person name="Stajich J."/>
            <person name="Roper C."/>
            <person name="Heimlech-Rivalta G."/>
        </authorList>
    </citation>
    <scope>NUCLEOTIDE SEQUENCE</scope>
    <source>
        <strain evidence="2">CF00136</strain>
    </source>
</reference>
<evidence type="ECO:0000313" key="2">
    <source>
        <dbReference type="EMBL" id="KAJ4260614.1"/>
    </source>
</evidence>
<dbReference type="EMBL" id="JAOQAZ010000013">
    <property type="protein sequence ID" value="KAJ4260614.1"/>
    <property type="molecule type" value="Genomic_DNA"/>
</dbReference>
<protein>
    <submittedName>
        <fullName evidence="2">Uncharacterized protein</fullName>
    </submittedName>
</protein>
<evidence type="ECO:0000313" key="3">
    <source>
        <dbReference type="Proteomes" id="UP001152049"/>
    </source>
</evidence>
<comment type="caution">
    <text evidence="2">The sequence shown here is derived from an EMBL/GenBank/DDBJ whole genome shotgun (WGS) entry which is preliminary data.</text>
</comment>
<sequence length="84" mass="9232">MSESGQVTANVEEVPPTEETTVNPTFGNSRRSSRADEVEDADDEAVQSFVIGDTFTPSSRPSSPQQLRPSALGHFKYLWDPEAF</sequence>
<name>A0A9W8S154_9HYPO</name>
<keyword evidence="3" id="KW-1185">Reference proteome</keyword>
<dbReference type="Proteomes" id="UP001152049">
    <property type="component" value="Unassembled WGS sequence"/>
</dbReference>
<proteinExistence type="predicted"/>
<dbReference type="AlphaFoldDB" id="A0A9W8S154"/>
<feature type="region of interest" description="Disordered" evidence="1">
    <location>
        <begin position="1"/>
        <end position="72"/>
    </location>
</feature>
<feature type="non-terminal residue" evidence="2">
    <location>
        <position position="1"/>
    </location>
</feature>
<feature type="compositionally biased region" description="Low complexity" evidence="1">
    <location>
        <begin position="57"/>
        <end position="70"/>
    </location>
</feature>
<organism evidence="2 3">
    <name type="scientific">Fusarium torreyae</name>
    <dbReference type="NCBI Taxonomy" id="1237075"/>
    <lineage>
        <taxon>Eukaryota</taxon>
        <taxon>Fungi</taxon>
        <taxon>Dikarya</taxon>
        <taxon>Ascomycota</taxon>
        <taxon>Pezizomycotina</taxon>
        <taxon>Sordariomycetes</taxon>
        <taxon>Hypocreomycetidae</taxon>
        <taxon>Hypocreales</taxon>
        <taxon>Nectriaceae</taxon>
        <taxon>Fusarium</taxon>
    </lineage>
</organism>
<accession>A0A9W8S154</accession>